<keyword evidence="2" id="KW-0134">Cell wall</keyword>
<dbReference type="PANTHER" id="PTHR36108">
    <property type="entry name" value="COLOSSIN-B-RELATED"/>
    <property type="match status" value="1"/>
</dbReference>
<evidence type="ECO:0000256" key="7">
    <source>
        <dbReference type="SAM" id="SignalP"/>
    </source>
</evidence>
<feature type="domain" description="Gram-positive cocci surface proteins LPxTG" evidence="8">
    <location>
        <begin position="433"/>
        <end position="468"/>
    </location>
</feature>
<dbReference type="Gene3D" id="2.60.40.10">
    <property type="entry name" value="Immunoglobulins"/>
    <property type="match status" value="1"/>
</dbReference>
<dbReference type="RefSeq" id="WP_107030454.1">
    <property type="nucleotide sequence ID" value="NZ_JAQEBO010000025.1"/>
</dbReference>
<evidence type="ECO:0000256" key="2">
    <source>
        <dbReference type="ARBA" id="ARBA00022512"/>
    </source>
</evidence>
<keyword evidence="4 7" id="KW-0732">Signal</keyword>
<proteinExistence type="inferred from homology"/>
<evidence type="ECO:0000256" key="1">
    <source>
        <dbReference type="ARBA" id="ARBA00007257"/>
    </source>
</evidence>
<name>A0A2T3FSK3_9FIRM</name>
<dbReference type="Pfam" id="PF17802">
    <property type="entry name" value="SpaA"/>
    <property type="match status" value="1"/>
</dbReference>
<comment type="similarity">
    <text evidence="1">Belongs to the serine-aspartate repeat-containing protein (SDr) family.</text>
</comment>
<keyword evidence="10" id="KW-1185">Reference proteome</keyword>
<reference evidence="9 10" key="1">
    <citation type="journal article" date="2019" name="Int. J. Syst. Evol. Microbiol.">
        <title>Faecalibacillus intestinalis gen. nov., sp. nov. and Faecalibacillus faecis sp. nov., isolated from human faeces.</title>
        <authorList>
            <person name="Seo B."/>
            <person name="Jeon K."/>
            <person name="Baek I."/>
            <person name="Lee Y.M."/>
            <person name="Baek K."/>
            <person name="Ko G."/>
        </authorList>
    </citation>
    <scope>NUCLEOTIDE SEQUENCE [LARGE SCALE GENOMIC DNA]</scope>
    <source>
        <strain evidence="9 10">SNUG30099</strain>
    </source>
</reference>
<dbReference type="InterPro" id="IPR019931">
    <property type="entry name" value="LPXTG_anchor"/>
</dbReference>
<protein>
    <recommendedName>
        <fullName evidence="8">Gram-positive cocci surface proteins LPxTG domain-containing protein</fullName>
    </recommendedName>
</protein>
<dbReference type="Proteomes" id="UP000240974">
    <property type="component" value="Unassembled WGS sequence"/>
</dbReference>
<evidence type="ECO:0000256" key="5">
    <source>
        <dbReference type="ARBA" id="ARBA00023088"/>
    </source>
</evidence>
<dbReference type="AlphaFoldDB" id="A0A2T3FSK3"/>
<feature type="transmembrane region" description="Helical" evidence="6">
    <location>
        <begin position="443"/>
        <end position="461"/>
    </location>
</feature>
<sequence length="468" mass="50373">MKLFKKVSAMMVSLLMALAMMVPVAAANPTITVKNIAADENVTLSYLKVVKQDKTTKTGWAFVDETVAQIFRDEYNKTDEKTDDQAVDQAILASLANSAAHSKALARLGNLSGFTGFTNNGERKTEVDGAGLYVVKVVDNSNKYTYNVMAAPINFEYANNPATLKNAELNVKRSETKLTKTVNDADGAVHNGQTVTYTINVKVPSIDPTKKNKLFKVTDALTGAEYKKNTVVVKLGDNEINIAPTFDDATNSFELDLSSLIDDTNSNAGKDVTITYNVLVTSENDKVRNTANVSRTGSENYSSDSVDLYEGAITLTKTNDYEKESDKKLLAGAGFNVLDKDGNVLKFVDKGNNTYVLAKDQTGVVTEVVTGANGQLVVKGLDKGEYQFKEVTAPDGYSINETNSSATLTISGDKATAEFTADTDMRDTEVGALPETGGIGTTIFTVGGCAIMVVAAALFFMNKKKHEK</sequence>
<dbReference type="EMBL" id="PYLQ01000021">
    <property type="protein sequence ID" value="PST38231.1"/>
    <property type="molecule type" value="Genomic_DNA"/>
</dbReference>
<dbReference type="Gene3D" id="2.60.40.740">
    <property type="match status" value="1"/>
</dbReference>
<keyword evidence="5" id="KW-0572">Peptidoglycan-anchor</keyword>
<keyword evidence="6" id="KW-1133">Transmembrane helix</keyword>
<feature type="chain" id="PRO_5015672482" description="Gram-positive cocci surface proteins LPxTG domain-containing protein" evidence="7">
    <location>
        <begin position="27"/>
        <end position="468"/>
    </location>
</feature>
<feature type="signal peptide" evidence="7">
    <location>
        <begin position="1"/>
        <end position="26"/>
    </location>
</feature>
<dbReference type="InterPro" id="IPR041033">
    <property type="entry name" value="SpaA_PFL_dom_1"/>
</dbReference>
<organism evidence="9 10">
    <name type="scientific">Faecalibacillus intestinalis</name>
    <dbReference type="NCBI Taxonomy" id="1982626"/>
    <lineage>
        <taxon>Bacteria</taxon>
        <taxon>Bacillati</taxon>
        <taxon>Bacillota</taxon>
        <taxon>Erysipelotrichia</taxon>
        <taxon>Erysipelotrichales</taxon>
        <taxon>Coprobacillaceae</taxon>
        <taxon>Faecalibacillus</taxon>
    </lineage>
</organism>
<dbReference type="PROSITE" id="PS50847">
    <property type="entry name" value="GRAM_POS_ANCHORING"/>
    <property type="match status" value="1"/>
</dbReference>
<gene>
    <name evidence="9" type="ORF">C7U54_11975</name>
</gene>
<evidence type="ECO:0000256" key="6">
    <source>
        <dbReference type="SAM" id="Phobius"/>
    </source>
</evidence>
<dbReference type="SUPFAM" id="SSF49478">
    <property type="entry name" value="Cna protein B-type domain"/>
    <property type="match status" value="1"/>
</dbReference>
<keyword evidence="6" id="KW-0812">Transmembrane</keyword>
<accession>A0A2T3FSK3</accession>
<evidence type="ECO:0000256" key="3">
    <source>
        <dbReference type="ARBA" id="ARBA00022525"/>
    </source>
</evidence>
<evidence type="ECO:0000256" key="4">
    <source>
        <dbReference type="ARBA" id="ARBA00022729"/>
    </source>
</evidence>
<comment type="caution">
    <text evidence="9">The sequence shown here is derived from an EMBL/GenBank/DDBJ whole genome shotgun (WGS) entry which is preliminary data.</text>
</comment>
<keyword evidence="6" id="KW-0472">Membrane</keyword>
<keyword evidence="3" id="KW-0964">Secreted</keyword>
<dbReference type="PANTHER" id="PTHR36108:SF13">
    <property type="entry name" value="COLOSSIN-B-RELATED"/>
    <property type="match status" value="1"/>
</dbReference>
<dbReference type="NCBIfam" id="TIGR01167">
    <property type="entry name" value="LPXTG_anchor"/>
    <property type="match status" value="1"/>
</dbReference>
<evidence type="ECO:0000313" key="10">
    <source>
        <dbReference type="Proteomes" id="UP000240974"/>
    </source>
</evidence>
<dbReference type="InterPro" id="IPR013783">
    <property type="entry name" value="Ig-like_fold"/>
</dbReference>
<evidence type="ECO:0000259" key="8">
    <source>
        <dbReference type="PROSITE" id="PS50847"/>
    </source>
</evidence>
<evidence type="ECO:0000313" key="9">
    <source>
        <dbReference type="EMBL" id="PST38231.1"/>
    </source>
</evidence>
<dbReference type="Pfam" id="PF00746">
    <property type="entry name" value="Gram_pos_anchor"/>
    <property type="match status" value="1"/>
</dbReference>